<keyword evidence="2" id="KW-0229">DNA integration</keyword>
<dbReference type="AlphaFoldDB" id="A0A7X4KDR0"/>
<keyword evidence="3" id="KW-0230">DNA invertase</keyword>
<reference evidence="10 11" key="1">
    <citation type="submission" date="2019-12" db="EMBL/GenBank/DDBJ databases">
        <title>Novel species isolated from a subtropical stream in China.</title>
        <authorList>
            <person name="Lu H."/>
        </authorList>
    </citation>
    <scope>NUCLEOTIDE SEQUENCE [LARGE SCALE GENOMIC DNA]</scope>
    <source>
        <strain evidence="10 11">FT55W</strain>
    </source>
</reference>
<dbReference type="Gene3D" id="3.40.50.1390">
    <property type="entry name" value="Resolvase, N-terminal catalytic domain"/>
    <property type="match status" value="1"/>
</dbReference>
<dbReference type="InterPro" id="IPR006118">
    <property type="entry name" value="Recombinase_CS"/>
</dbReference>
<dbReference type="Proteomes" id="UP000450012">
    <property type="component" value="Unassembled WGS sequence"/>
</dbReference>
<dbReference type="InterPro" id="IPR006120">
    <property type="entry name" value="Resolvase_HTH_dom"/>
</dbReference>
<dbReference type="GO" id="GO:0015074">
    <property type="term" value="P:DNA integration"/>
    <property type="evidence" value="ECO:0007669"/>
    <property type="project" value="UniProtKB-KW"/>
</dbReference>
<dbReference type="PANTHER" id="PTHR30461">
    <property type="entry name" value="DNA-INVERTASE FROM LAMBDOID PROPHAGE"/>
    <property type="match status" value="1"/>
</dbReference>
<dbReference type="PROSITE" id="PS00397">
    <property type="entry name" value="RECOMBINASES_1"/>
    <property type="match status" value="1"/>
</dbReference>
<dbReference type="Gene3D" id="1.10.10.60">
    <property type="entry name" value="Homeodomain-like"/>
    <property type="match status" value="1"/>
</dbReference>
<comment type="caution">
    <text evidence="10">The sequence shown here is derived from an EMBL/GenBank/DDBJ whole genome shotgun (WGS) entry which is preliminary data.</text>
</comment>
<evidence type="ECO:0000256" key="1">
    <source>
        <dbReference type="ARBA" id="ARBA00009913"/>
    </source>
</evidence>
<dbReference type="SUPFAM" id="SSF53041">
    <property type="entry name" value="Resolvase-like"/>
    <property type="match status" value="1"/>
</dbReference>
<dbReference type="PANTHER" id="PTHR30461:SF2">
    <property type="entry name" value="SERINE RECOMBINASE PINE-RELATED"/>
    <property type="match status" value="1"/>
</dbReference>
<evidence type="ECO:0000256" key="2">
    <source>
        <dbReference type="ARBA" id="ARBA00022908"/>
    </source>
</evidence>
<dbReference type="Pfam" id="PF02796">
    <property type="entry name" value="HTH_7"/>
    <property type="match status" value="1"/>
</dbReference>
<dbReference type="InterPro" id="IPR009057">
    <property type="entry name" value="Homeodomain-like_sf"/>
</dbReference>
<evidence type="ECO:0000256" key="4">
    <source>
        <dbReference type="ARBA" id="ARBA00023125"/>
    </source>
</evidence>
<dbReference type="FunFam" id="3.40.50.1390:FF:000001">
    <property type="entry name" value="DNA recombinase"/>
    <property type="match status" value="1"/>
</dbReference>
<dbReference type="SUPFAM" id="SSF46689">
    <property type="entry name" value="Homeodomain-like"/>
    <property type="match status" value="1"/>
</dbReference>
<evidence type="ECO:0000256" key="3">
    <source>
        <dbReference type="ARBA" id="ARBA00023100"/>
    </source>
</evidence>
<dbReference type="SMART" id="SM00857">
    <property type="entry name" value="Resolvase"/>
    <property type="match status" value="1"/>
</dbReference>
<dbReference type="GO" id="GO:0000150">
    <property type="term" value="F:DNA strand exchange activity"/>
    <property type="evidence" value="ECO:0007669"/>
    <property type="project" value="UniProtKB-KW"/>
</dbReference>
<keyword evidence="5" id="KW-0233">DNA recombination</keyword>
<name>A0A7X4KDR0_9BURK</name>
<gene>
    <name evidence="10" type="ORF">GTP45_27390</name>
</gene>
<feature type="active site" description="O-(5'-phospho-DNA)-serine intermediate" evidence="6 7">
    <location>
        <position position="9"/>
    </location>
</feature>
<proteinExistence type="inferred from homology"/>
<organism evidence="10 11">
    <name type="scientific">Duganella rivi</name>
    <dbReference type="NCBI Taxonomy" id="2666083"/>
    <lineage>
        <taxon>Bacteria</taxon>
        <taxon>Pseudomonadati</taxon>
        <taxon>Pseudomonadota</taxon>
        <taxon>Betaproteobacteria</taxon>
        <taxon>Burkholderiales</taxon>
        <taxon>Oxalobacteraceae</taxon>
        <taxon>Telluria group</taxon>
        <taxon>Duganella</taxon>
    </lineage>
</organism>
<evidence type="ECO:0000313" key="11">
    <source>
        <dbReference type="Proteomes" id="UP000450012"/>
    </source>
</evidence>
<feature type="region of interest" description="Disordered" evidence="8">
    <location>
        <begin position="187"/>
        <end position="206"/>
    </location>
</feature>
<keyword evidence="4" id="KW-0238">DNA-binding</keyword>
<accession>A0A7X4KDR0</accession>
<evidence type="ECO:0000256" key="7">
    <source>
        <dbReference type="PROSITE-ProRule" id="PRU10137"/>
    </source>
</evidence>
<evidence type="ECO:0000256" key="6">
    <source>
        <dbReference type="PIRSR" id="PIRSR606118-50"/>
    </source>
</evidence>
<dbReference type="CDD" id="cd03768">
    <property type="entry name" value="SR_ResInv"/>
    <property type="match status" value="1"/>
</dbReference>
<dbReference type="InterPro" id="IPR006119">
    <property type="entry name" value="Resolv_N"/>
</dbReference>
<evidence type="ECO:0000313" key="10">
    <source>
        <dbReference type="EMBL" id="MYM70506.1"/>
    </source>
</evidence>
<protein>
    <submittedName>
        <fullName evidence="10">Recombinase family protein</fullName>
    </submittedName>
</protein>
<dbReference type="EMBL" id="WWCK01000011">
    <property type="protein sequence ID" value="MYM70506.1"/>
    <property type="molecule type" value="Genomic_DNA"/>
</dbReference>
<dbReference type="GO" id="GO:0003677">
    <property type="term" value="F:DNA binding"/>
    <property type="evidence" value="ECO:0007669"/>
    <property type="project" value="UniProtKB-KW"/>
</dbReference>
<keyword evidence="11" id="KW-1185">Reference proteome</keyword>
<feature type="domain" description="Resolvase/invertase-type recombinase catalytic" evidence="9">
    <location>
        <begin position="1"/>
        <end position="135"/>
    </location>
</feature>
<dbReference type="InterPro" id="IPR050639">
    <property type="entry name" value="SSR_resolvase"/>
</dbReference>
<sequence>MRIGYARVSTVDQNLDLQRDALTRSGCAQIYQDKASSRTTKARPELENMRRALRPGDTLVVWRLDRLGGNVNDLITIVNELMAAGIEFESLTESIDTKTPHGRMFFTVMAAMNQYRLDVIHENTMAGLKAARARGRVGGRPPALDEKGVSDAKAMISGGMTMADVAARLNISRATLYNTLNRAEAADAKTAASAAEVKGTKKKKAG</sequence>
<evidence type="ECO:0000256" key="5">
    <source>
        <dbReference type="ARBA" id="ARBA00023172"/>
    </source>
</evidence>
<dbReference type="PROSITE" id="PS51736">
    <property type="entry name" value="RECOMBINASES_3"/>
    <property type="match status" value="1"/>
</dbReference>
<comment type="similarity">
    <text evidence="1">Belongs to the site-specific recombinase resolvase family.</text>
</comment>
<dbReference type="PROSITE" id="PS00398">
    <property type="entry name" value="RECOMBINASES_2"/>
    <property type="match status" value="1"/>
</dbReference>
<dbReference type="CDD" id="cd00569">
    <property type="entry name" value="HTH_Hin_like"/>
    <property type="match status" value="1"/>
</dbReference>
<dbReference type="InterPro" id="IPR036162">
    <property type="entry name" value="Resolvase-like_N_sf"/>
</dbReference>
<evidence type="ECO:0000256" key="8">
    <source>
        <dbReference type="SAM" id="MobiDB-lite"/>
    </source>
</evidence>
<evidence type="ECO:0000259" key="9">
    <source>
        <dbReference type="PROSITE" id="PS51736"/>
    </source>
</evidence>
<dbReference type="Pfam" id="PF00239">
    <property type="entry name" value="Resolvase"/>
    <property type="match status" value="1"/>
</dbReference>